<dbReference type="NCBIfam" id="TIGR02432">
    <property type="entry name" value="lysidine_TilS_N"/>
    <property type="match status" value="1"/>
</dbReference>
<dbReference type="EMBL" id="OBML01000011">
    <property type="protein sequence ID" value="SOC21333.1"/>
    <property type="molecule type" value="Genomic_DNA"/>
</dbReference>
<proteinExistence type="inferred from homology"/>
<dbReference type="Gene3D" id="3.40.50.620">
    <property type="entry name" value="HUPs"/>
    <property type="match status" value="1"/>
</dbReference>
<evidence type="ECO:0000259" key="7">
    <source>
        <dbReference type="Pfam" id="PF01171"/>
    </source>
</evidence>
<dbReference type="InterPro" id="IPR014729">
    <property type="entry name" value="Rossmann-like_a/b/a_fold"/>
</dbReference>
<keyword evidence="3 6" id="KW-0547">Nucleotide-binding</keyword>
<dbReference type="AlphaFoldDB" id="A0A285TGX3"/>
<feature type="domain" description="tRNA(Ile)-lysidine/2-thiocytidine synthase N-terminal" evidence="7">
    <location>
        <begin position="28"/>
        <end position="212"/>
    </location>
</feature>
<protein>
    <recommendedName>
        <fullName evidence="6">tRNA(Ile)-lysidine synthase</fullName>
        <ecNumber evidence="6">6.3.4.19</ecNumber>
    </recommendedName>
    <alternativeName>
        <fullName evidence="6">tRNA(Ile)-2-lysyl-cytidine synthase</fullName>
    </alternativeName>
    <alternativeName>
        <fullName evidence="6">tRNA(Ile)-lysidine synthetase</fullName>
    </alternativeName>
</protein>
<evidence type="ECO:0000256" key="4">
    <source>
        <dbReference type="ARBA" id="ARBA00022840"/>
    </source>
</evidence>
<dbReference type="EC" id="6.3.4.19" evidence="6"/>
<evidence type="ECO:0000256" key="1">
    <source>
        <dbReference type="ARBA" id="ARBA00022598"/>
    </source>
</evidence>
<dbReference type="PANTHER" id="PTHR43033:SF5">
    <property type="entry name" value="TRNA(ILE)-LYSIDINE SYNTHETASE"/>
    <property type="match status" value="1"/>
</dbReference>
<evidence type="ECO:0000256" key="3">
    <source>
        <dbReference type="ARBA" id="ARBA00022741"/>
    </source>
</evidence>
<keyword evidence="2 6" id="KW-0819">tRNA processing</keyword>
<keyword evidence="6" id="KW-0963">Cytoplasm</keyword>
<keyword evidence="4 6" id="KW-0067">ATP-binding</keyword>
<dbReference type="InterPro" id="IPR011063">
    <property type="entry name" value="TilS/TtcA_N"/>
</dbReference>
<comment type="domain">
    <text evidence="6">The N-terminal region contains the highly conserved SGGXDS motif, predicted to be a P-loop motif involved in ATP binding.</text>
</comment>
<dbReference type="PANTHER" id="PTHR43033">
    <property type="entry name" value="TRNA(ILE)-LYSIDINE SYNTHASE-RELATED"/>
    <property type="match status" value="1"/>
</dbReference>
<evidence type="ECO:0000313" key="9">
    <source>
        <dbReference type="Proteomes" id="UP000219331"/>
    </source>
</evidence>
<dbReference type="HAMAP" id="MF_01161">
    <property type="entry name" value="tRNA_Ile_lys_synt"/>
    <property type="match status" value="1"/>
</dbReference>
<dbReference type="InterPro" id="IPR012795">
    <property type="entry name" value="tRNA_Ile_lys_synt_N"/>
</dbReference>
<dbReference type="Pfam" id="PF01171">
    <property type="entry name" value="ATP_bind_3"/>
    <property type="match status" value="1"/>
</dbReference>
<dbReference type="STRING" id="538381.GCA_001696535_01797"/>
<evidence type="ECO:0000256" key="6">
    <source>
        <dbReference type="HAMAP-Rule" id="MF_01161"/>
    </source>
</evidence>
<comment type="function">
    <text evidence="6">Ligates lysine onto the cytidine present at position 34 of the AUA codon-specific tRNA(Ile) that contains the anticodon CAU, in an ATP-dependent manner. Cytidine is converted to lysidine, thus changing the amino acid specificity of the tRNA from methionine to isoleucine.</text>
</comment>
<dbReference type="SUPFAM" id="SSF52402">
    <property type="entry name" value="Adenine nucleotide alpha hydrolases-like"/>
    <property type="match status" value="1"/>
</dbReference>
<reference evidence="8 9" key="1">
    <citation type="submission" date="2017-08" db="EMBL/GenBank/DDBJ databases">
        <authorList>
            <person name="de Groot N.N."/>
        </authorList>
    </citation>
    <scope>NUCLEOTIDE SEQUENCE [LARGE SCALE GENOMIC DNA]</scope>
    <source>
        <strain evidence="8 9">USBA 352</strain>
    </source>
</reference>
<dbReference type="CDD" id="cd01992">
    <property type="entry name" value="TilS_N"/>
    <property type="match status" value="1"/>
</dbReference>
<comment type="subcellular location">
    <subcellularLocation>
        <location evidence="6">Cytoplasm</location>
    </subcellularLocation>
</comment>
<dbReference type="GO" id="GO:0006400">
    <property type="term" value="P:tRNA modification"/>
    <property type="evidence" value="ECO:0007669"/>
    <property type="project" value="UniProtKB-UniRule"/>
</dbReference>
<dbReference type="Proteomes" id="UP000219331">
    <property type="component" value="Unassembled WGS sequence"/>
</dbReference>
<dbReference type="GO" id="GO:0032267">
    <property type="term" value="F:tRNA(Ile)-lysidine synthase activity"/>
    <property type="evidence" value="ECO:0007669"/>
    <property type="project" value="UniProtKB-EC"/>
</dbReference>
<sequence>MAASDRVRPVCETQADALLALLIPFRRLALAVSGGPDSTALLLLVAAWRARRTDAPEIHVLTVDHGLRPEAAEEARAVAALSERLGFPCRILTSTAPKPAANRQAAARDLRQGLLLAACAELGVDALVLAHHLDDQAETFLLRLARGSGVYGLAAMPARGFWQDDAGTCVAVLRPLLAVSKANLIATCEAAGETFAEDPSNEDPAYARTRLRGLMPALAREGLDAETLAATAARLASAAAVVDAQVDAVLASAAVFHPAGPARVSVAALARLPRETLLRLLARLLADVGGEAYPPRLVRLEGLVERLAESDRVQATLSGVVARRRDGEIVFWREPGRTGLAPADLNGPGRVVFDRRFLLEAECGGYFRIVPLGRPSDHGFDRKAAGGWPSQAFAGAPLLLGPGDASYCPGLAGEAPAGVRLVPIARRESLWRPELGANPFGRAEI</sequence>
<dbReference type="GO" id="GO:0005737">
    <property type="term" value="C:cytoplasm"/>
    <property type="evidence" value="ECO:0007669"/>
    <property type="project" value="UniProtKB-SubCell"/>
</dbReference>
<keyword evidence="1 6" id="KW-0436">Ligase</keyword>
<evidence type="ECO:0000313" key="8">
    <source>
        <dbReference type="EMBL" id="SOC21333.1"/>
    </source>
</evidence>
<dbReference type="GO" id="GO:0005524">
    <property type="term" value="F:ATP binding"/>
    <property type="evidence" value="ECO:0007669"/>
    <property type="project" value="UniProtKB-UniRule"/>
</dbReference>
<evidence type="ECO:0000256" key="2">
    <source>
        <dbReference type="ARBA" id="ARBA00022694"/>
    </source>
</evidence>
<dbReference type="RefSeq" id="WP_176522138.1">
    <property type="nucleotide sequence ID" value="NZ_OBML01000011.1"/>
</dbReference>
<accession>A0A285TGX3</accession>
<feature type="binding site" evidence="6">
    <location>
        <begin position="33"/>
        <end position="38"/>
    </location>
    <ligand>
        <name>ATP</name>
        <dbReference type="ChEBI" id="CHEBI:30616"/>
    </ligand>
</feature>
<keyword evidence="9" id="KW-1185">Reference proteome</keyword>
<evidence type="ECO:0000256" key="5">
    <source>
        <dbReference type="ARBA" id="ARBA00048539"/>
    </source>
</evidence>
<gene>
    <name evidence="6" type="primary">tilS</name>
    <name evidence="8" type="ORF">SAMN05421512_11148</name>
</gene>
<dbReference type="InterPro" id="IPR012094">
    <property type="entry name" value="tRNA_Ile_lys_synt"/>
</dbReference>
<name>A0A285TGX3_9HYPH</name>
<comment type="similarity">
    <text evidence="6">Belongs to the tRNA(Ile)-lysidine synthase family.</text>
</comment>
<comment type="catalytic activity">
    <reaction evidence="5 6">
        <text>cytidine(34) in tRNA(Ile2) + L-lysine + ATP = lysidine(34) in tRNA(Ile2) + AMP + diphosphate + H(+)</text>
        <dbReference type="Rhea" id="RHEA:43744"/>
        <dbReference type="Rhea" id="RHEA-COMP:10625"/>
        <dbReference type="Rhea" id="RHEA-COMP:10670"/>
        <dbReference type="ChEBI" id="CHEBI:15378"/>
        <dbReference type="ChEBI" id="CHEBI:30616"/>
        <dbReference type="ChEBI" id="CHEBI:32551"/>
        <dbReference type="ChEBI" id="CHEBI:33019"/>
        <dbReference type="ChEBI" id="CHEBI:82748"/>
        <dbReference type="ChEBI" id="CHEBI:83665"/>
        <dbReference type="ChEBI" id="CHEBI:456215"/>
        <dbReference type="EC" id="6.3.4.19"/>
    </reaction>
</comment>
<organism evidence="8 9">
    <name type="scientific">Stappia indica</name>
    <dbReference type="NCBI Taxonomy" id="538381"/>
    <lineage>
        <taxon>Bacteria</taxon>
        <taxon>Pseudomonadati</taxon>
        <taxon>Pseudomonadota</taxon>
        <taxon>Alphaproteobacteria</taxon>
        <taxon>Hyphomicrobiales</taxon>
        <taxon>Stappiaceae</taxon>
        <taxon>Stappia</taxon>
    </lineage>
</organism>